<feature type="transmembrane region" description="Helical" evidence="8">
    <location>
        <begin position="210"/>
        <end position="231"/>
    </location>
</feature>
<evidence type="ECO:0000313" key="11">
    <source>
        <dbReference type="Proteomes" id="UP001605989"/>
    </source>
</evidence>
<evidence type="ECO:0000313" key="10">
    <source>
        <dbReference type="EMBL" id="MFG6273334.1"/>
    </source>
</evidence>
<evidence type="ECO:0000256" key="7">
    <source>
        <dbReference type="ARBA" id="ARBA00023136"/>
    </source>
</evidence>
<keyword evidence="6 8" id="KW-1133">Transmembrane helix</keyword>
<feature type="transmembrane region" description="Helical" evidence="8">
    <location>
        <begin position="35"/>
        <end position="53"/>
    </location>
</feature>
<dbReference type="InterPro" id="IPR000620">
    <property type="entry name" value="EamA_dom"/>
</dbReference>
<sequence>MIKGINVYYIYFMLSQVIWGVLPAFWILLRDLSPLYTLASRIVWSSVLCFILIMHKHLLSNLTGLCHQRKQWPYIAGACLLVTINWGAFIYAMTRGFILQASLAYFINPIVVIFFGGLIFHETISLMQKLSMFLAASGLVLAFCLYGQVPYLSFIICLSWASYSLLKKKIVLDSQVSVFIESFSMVPLSLLFICFSEMHGTGAIGTFHGLQWLLLPATGIVTAIPMMLFTAGVKGVPITVSGILMYCSPSITLVIGLLSGEVMTRPMLVAFIFAWIAVAIYITGIYRTMKQIHSREGVQAIRSHTQEIHK</sequence>
<gene>
    <name evidence="10" type="primary">rarD</name>
    <name evidence="10" type="ORF">ACGTZG_09055</name>
</gene>
<organism evidence="10 11">
    <name type="scientific">Megasphaera hexanoica</name>
    <dbReference type="NCBI Taxonomy" id="1675036"/>
    <lineage>
        <taxon>Bacteria</taxon>
        <taxon>Bacillati</taxon>
        <taxon>Bacillota</taxon>
        <taxon>Negativicutes</taxon>
        <taxon>Veillonellales</taxon>
        <taxon>Veillonellaceae</taxon>
        <taxon>Megasphaera</taxon>
    </lineage>
</organism>
<keyword evidence="3" id="KW-0813">Transport</keyword>
<evidence type="ECO:0000256" key="5">
    <source>
        <dbReference type="ARBA" id="ARBA00022692"/>
    </source>
</evidence>
<keyword evidence="11" id="KW-1185">Reference proteome</keyword>
<feature type="transmembrane region" description="Helical" evidence="8">
    <location>
        <begin position="98"/>
        <end position="119"/>
    </location>
</feature>
<feature type="domain" description="EamA" evidence="9">
    <location>
        <begin position="9"/>
        <end position="143"/>
    </location>
</feature>
<protein>
    <submittedName>
        <fullName evidence="10">EamA family transporter RarD</fullName>
    </submittedName>
</protein>
<feature type="transmembrane region" description="Helical" evidence="8">
    <location>
        <begin position="266"/>
        <end position="286"/>
    </location>
</feature>
<feature type="transmembrane region" description="Helical" evidence="8">
    <location>
        <begin position="7"/>
        <end position="29"/>
    </location>
</feature>
<comment type="subcellular location">
    <subcellularLocation>
        <location evidence="1">Cell membrane</location>
        <topology evidence="1">Multi-pass membrane protein</topology>
    </subcellularLocation>
</comment>
<accession>A0ABW7DQ98</accession>
<evidence type="ECO:0000256" key="1">
    <source>
        <dbReference type="ARBA" id="ARBA00004651"/>
    </source>
</evidence>
<dbReference type="Proteomes" id="UP001605989">
    <property type="component" value="Unassembled WGS sequence"/>
</dbReference>
<dbReference type="RefSeq" id="WP_234995454.1">
    <property type="nucleotide sequence ID" value="NZ_CP011940.1"/>
</dbReference>
<evidence type="ECO:0000259" key="9">
    <source>
        <dbReference type="Pfam" id="PF00892"/>
    </source>
</evidence>
<dbReference type="EMBL" id="JBIEKR010000007">
    <property type="protein sequence ID" value="MFG6273334.1"/>
    <property type="molecule type" value="Genomic_DNA"/>
</dbReference>
<feature type="transmembrane region" description="Helical" evidence="8">
    <location>
        <begin position="243"/>
        <end position="260"/>
    </location>
</feature>
<evidence type="ECO:0000256" key="3">
    <source>
        <dbReference type="ARBA" id="ARBA00022448"/>
    </source>
</evidence>
<dbReference type="InterPro" id="IPR004626">
    <property type="entry name" value="RarD"/>
</dbReference>
<dbReference type="Pfam" id="PF00892">
    <property type="entry name" value="EamA"/>
    <property type="match status" value="1"/>
</dbReference>
<comment type="similarity">
    <text evidence="2">Belongs to the EamA transporter family.</text>
</comment>
<keyword evidence="5 8" id="KW-0812">Transmembrane</keyword>
<feature type="transmembrane region" description="Helical" evidence="8">
    <location>
        <begin position="74"/>
        <end position="92"/>
    </location>
</feature>
<keyword evidence="4" id="KW-1003">Cell membrane</keyword>
<evidence type="ECO:0000256" key="8">
    <source>
        <dbReference type="SAM" id="Phobius"/>
    </source>
</evidence>
<dbReference type="SUPFAM" id="SSF103481">
    <property type="entry name" value="Multidrug resistance efflux transporter EmrE"/>
    <property type="match status" value="2"/>
</dbReference>
<comment type="caution">
    <text evidence="10">The sequence shown here is derived from an EMBL/GenBank/DDBJ whole genome shotgun (WGS) entry which is preliminary data.</text>
</comment>
<evidence type="ECO:0000256" key="2">
    <source>
        <dbReference type="ARBA" id="ARBA00007362"/>
    </source>
</evidence>
<name>A0ABW7DQ98_9FIRM</name>
<evidence type="ECO:0000256" key="4">
    <source>
        <dbReference type="ARBA" id="ARBA00022475"/>
    </source>
</evidence>
<keyword evidence="7 8" id="KW-0472">Membrane</keyword>
<evidence type="ECO:0000256" key="6">
    <source>
        <dbReference type="ARBA" id="ARBA00022989"/>
    </source>
</evidence>
<dbReference type="NCBIfam" id="TIGR00688">
    <property type="entry name" value="rarD"/>
    <property type="match status" value="1"/>
</dbReference>
<dbReference type="InterPro" id="IPR037185">
    <property type="entry name" value="EmrE-like"/>
</dbReference>
<reference evidence="10 11" key="1">
    <citation type="submission" date="2024-10" db="EMBL/GenBank/DDBJ databases">
        <authorList>
            <person name="Sang B.-I."/>
            <person name="Prabhaharan D."/>
        </authorList>
    </citation>
    <scope>NUCLEOTIDE SEQUENCE [LARGE SCALE GENOMIC DNA]</scope>
    <source>
        <strain evidence="10 11">MH</strain>
    </source>
</reference>
<proteinExistence type="inferred from homology"/>